<dbReference type="PANTHER" id="PTHR21089">
    <property type="entry name" value="SHIKIMATE DEHYDROGENASE"/>
    <property type="match status" value="1"/>
</dbReference>
<keyword evidence="4 8" id="KW-0521">NADP</keyword>
<dbReference type="InterPro" id="IPR022893">
    <property type="entry name" value="Shikimate_DH_fam"/>
</dbReference>
<dbReference type="InterPro" id="IPR046346">
    <property type="entry name" value="Aminoacid_DH-like_N_sf"/>
</dbReference>
<feature type="binding site" evidence="8">
    <location>
        <position position="225"/>
    </location>
    <ligand>
        <name>NADP(+)</name>
        <dbReference type="ChEBI" id="CHEBI:58349"/>
    </ligand>
</feature>
<keyword evidence="5 8" id="KW-0560">Oxidoreductase</keyword>
<dbReference type="PANTHER" id="PTHR21089:SF1">
    <property type="entry name" value="BIFUNCTIONAL 3-DEHYDROQUINATE DEHYDRATASE_SHIKIMATE DEHYDROGENASE, CHLOROPLASTIC"/>
    <property type="match status" value="1"/>
</dbReference>
<feature type="domain" description="SDH C-terminal" evidence="11">
    <location>
        <begin position="248"/>
        <end position="278"/>
    </location>
</feature>
<keyword evidence="3 8" id="KW-0028">Amino-acid biosynthesis</keyword>
<evidence type="ECO:0000313" key="12">
    <source>
        <dbReference type="EMBL" id="CAA2101917.1"/>
    </source>
</evidence>
<gene>
    <name evidence="12" type="primary">aroE_1</name>
    <name evidence="8" type="synonym">aroE</name>
    <name evidence="12" type="ORF">VVAX_01493</name>
</gene>
<dbReference type="GO" id="GO:0008652">
    <property type="term" value="P:amino acid biosynthetic process"/>
    <property type="evidence" value="ECO:0007669"/>
    <property type="project" value="UniProtKB-KW"/>
</dbReference>
<dbReference type="RefSeq" id="WP_339089183.1">
    <property type="nucleotide sequence ID" value="NZ_LR743507.1"/>
</dbReference>
<dbReference type="GO" id="GO:0004764">
    <property type="term" value="F:shikimate 3-dehydrogenase (NADP+) activity"/>
    <property type="evidence" value="ECO:0007669"/>
    <property type="project" value="UniProtKB-UniRule"/>
</dbReference>
<dbReference type="NCBIfam" id="TIGR00507">
    <property type="entry name" value="aroE"/>
    <property type="match status" value="1"/>
</dbReference>
<comment type="similarity">
    <text evidence="8">Belongs to the shikimate dehydrogenase family.</text>
</comment>
<dbReference type="CDD" id="cd01065">
    <property type="entry name" value="NAD_bind_Shikimate_DH"/>
    <property type="match status" value="1"/>
</dbReference>
<feature type="binding site" evidence="8">
    <location>
        <begin position="133"/>
        <end position="137"/>
    </location>
    <ligand>
        <name>NADP(+)</name>
        <dbReference type="ChEBI" id="CHEBI:58349"/>
    </ligand>
</feature>
<evidence type="ECO:0000256" key="6">
    <source>
        <dbReference type="ARBA" id="ARBA00023141"/>
    </source>
</evidence>
<organism evidence="12">
    <name type="scientific">Variovorax paradoxus</name>
    <dbReference type="NCBI Taxonomy" id="34073"/>
    <lineage>
        <taxon>Bacteria</taxon>
        <taxon>Pseudomonadati</taxon>
        <taxon>Pseudomonadota</taxon>
        <taxon>Betaproteobacteria</taxon>
        <taxon>Burkholderiales</taxon>
        <taxon>Comamonadaceae</taxon>
        <taxon>Variovorax</taxon>
    </lineage>
</organism>
<dbReference type="GO" id="GO:0009073">
    <property type="term" value="P:aromatic amino acid family biosynthetic process"/>
    <property type="evidence" value="ECO:0007669"/>
    <property type="project" value="UniProtKB-KW"/>
</dbReference>
<comment type="pathway">
    <text evidence="1 8">Metabolic intermediate biosynthesis; chorismate biosynthesis; chorismate from D-erythrose 4-phosphate and phosphoenolpyruvate: step 4/7.</text>
</comment>
<evidence type="ECO:0000256" key="2">
    <source>
        <dbReference type="ARBA" id="ARBA00012962"/>
    </source>
</evidence>
<evidence type="ECO:0000256" key="1">
    <source>
        <dbReference type="ARBA" id="ARBA00004871"/>
    </source>
</evidence>
<dbReference type="GO" id="GO:0019632">
    <property type="term" value="P:shikimate metabolic process"/>
    <property type="evidence" value="ECO:0007669"/>
    <property type="project" value="InterPro"/>
</dbReference>
<feature type="binding site" evidence="8">
    <location>
        <begin position="157"/>
        <end position="162"/>
    </location>
    <ligand>
        <name>NADP(+)</name>
        <dbReference type="ChEBI" id="CHEBI:58349"/>
    </ligand>
</feature>
<dbReference type="UniPathway" id="UPA00053">
    <property type="reaction ID" value="UER00087"/>
</dbReference>
<feature type="binding site" evidence="8">
    <location>
        <position position="108"/>
    </location>
    <ligand>
        <name>shikimate</name>
        <dbReference type="ChEBI" id="CHEBI:36208"/>
    </ligand>
</feature>
<dbReference type="Pfam" id="PF01488">
    <property type="entry name" value="Shikimate_DH"/>
    <property type="match status" value="1"/>
</dbReference>
<keyword evidence="6 8" id="KW-0057">Aromatic amino acid biosynthesis</keyword>
<evidence type="ECO:0000256" key="8">
    <source>
        <dbReference type="HAMAP-Rule" id="MF_00222"/>
    </source>
</evidence>
<accession>A0A679IXM5</accession>
<dbReference type="GO" id="GO:0009423">
    <property type="term" value="P:chorismate biosynthetic process"/>
    <property type="evidence" value="ECO:0007669"/>
    <property type="project" value="UniProtKB-UniRule"/>
</dbReference>
<feature type="binding site" evidence="8">
    <location>
        <position position="255"/>
    </location>
    <ligand>
        <name>shikimate</name>
        <dbReference type="ChEBI" id="CHEBI:36208"/>
    </ligand>
</feature>
<feature type="binding site" evidence="8">
    <location>
        <position position="67"/>
    </location>
    <ligand>
        <name>shikimate</name>
        <dbReference type="ChEBI" id="CHEBI:36208"/>
    </ligand>
</feature>
<feature type="binding site" evidence="8">
    <location>
        <position position="227"/>
    </location>
    <ligand>
        <name>shikimate</name>
        <dbReference type="ChEBI" id="CHEBI:36208"/>
    </ligand>
</feature>
<dbReference type="InterPro" id="IPR036291">
    <property type="entry name" value="NAD(P)-bd_dom_sf"/>
</dbReference>
<feature type="domain" description="Shikimate dehydrogenase substrate binding N-terminal" evidence="10">
    <location>
        <begin position="6"/>
        <end position="94"/>
    </location>
</feature>
<evidence type="ECO:0000256" key="7">
    <source>
        <dbReference type="ARBA" id="ARBA00049442"/>
    </source>
</evidence>
<dbReference type="Pfam" id="PF08501">
    <property type="entry name" value="Shikimate_dh_N"/>
    <property type="match status" value="1"/>
</dbReference>
<dbReference type="Pfam" id="PF18317">
    <property type="entry name" value="SDH_C"/>
    <property type="match status" value="1"/>
</dbReference>
<proteinExistence type="inferred from homology"/>
<evidence type="ECO:0000259" key="11">
    <source>
        <dbReference type="Pfam" id="PF18317"/>
    </source>
</evidence>
<evidence type="ECO:0000256" key="4">
    <source>
        <dbReference type="ARBA" id="ARBA00022857"/>
    </source>
</evidence>
<dbReference type="NCBIfam" id="NF001310">
    <property type="entry name" value="PRK00258.1-2"/>
    <property type="match status" value="1"/>
</dbReference>
<protein>
    <recommendedName>
        <fullName evidence="2 8">Shikimate dehydrogenase (NADP(+))</fullName>
        <shortName evidence="8">SDH</shortName>
        <ecNumber evidence="2 8">1.1.1.25</ecNumber>
    </recommendedName>
</protein>
<comment type="function">
    <text evidence="8">Involved in the biosynthesis of the chorismate, which leads to the biosynthesis of aromatic amino acids. Catalyzes the reversible NADPH linked reduction of 3-dehydroshikimate (DHSA) to yield shikimate (SA).</text>
</comment>
<evidence type="ECO:0000256" key="5">
    <source>
        <dbReference type="ARBA" id="ARBA00023002"/>
    </source>
</evidence>
<dbReference type="SUPFAM" id="SSF51735">
    <property type="entry name" value="NAD(P)-binding Rossmann-fold domains"/>
    <property type="match status" value="1"/>
</dbReference>
<feature type="binding site" evidence="8">
    <location>
        <position position="83"/>
    </location>
    <ligand>
        <name>NADP(+)</name>
        <dbReference type="ChEBI" id="CHEBI:58349"/>
    </ligand>
</feature>
<dbReference type="Gene3D" id="3.40.50.10860">
    <property type="entry name" value="Leucine Dehydrogenase, chain A, domain 1"/>
    <property type="match status" value="1"/>
</dbReference>
<dbReference type="EC" id="1.1.1.25" evidence="2 8"/>
<dbReference type="HAMAP" id="MF_00222">
    <property type="entry name" value="Shikimate_DH_AroE"/>
    <property type="match status" value="1"/>
</dbReference>
<dbReference type="FunFam" id="3.40.50.10860:FF:000006">
    <property type="entry name" value="Shikimate dehydrogenase (NADP(+))"/>
    <property type="match status" value="1"/>
</dbReference>
<feature type="binding site" evidence="8">
    <location>
        <position position="248"/>
    </location>
    <ligand>
        <name>NADP(+)</name>
        <dbReference type="ChEBI" id="CHEBI:58349"/>
    </ligand>
</feature>
<dbReference type="SUPFAM" id="SSF53223">
    <property type="entry name" value="Aminoacid dehydrogenase-like, N-terminal domain"/>
    <property type="match status" value="1"/>
</dbReference>
<reference evidence="12" key="1">
    <citation type="submission" date="2019-12" db="EMBL/GenBank/DDBJ databases">
        <authorList>
            <person name="Cremers G."/>
        </authorList>
    </citation>
    <scope>NUCLEOTIDE SEQUENCE</scope>
    <source>
        <strain evidence="12">Vvax</strain>
    </source>
</reference>
<dbReference type="AlphaFoldDB" id="A0A679IXM5"/>
<dbReference type="InterPro" id="IPR006151">
    <property type="entry name" value="Shikm_DH/Glu-tRNA_Rdtase"/>
</dbReference>
<dbReference type="InterPro" id="IPR041121">
    <property type="entry name" value="SDH_C"/>
</dbReference>
<feature type="active site" description="Proton acceptor" evidence="8">
    <location>
        <position position="71"/>
    </location>
</feature>
<feature type="domain" description="Quinate/shikimate 5-dehydrogenase/glutamyl-tRNA reductase" evidence="9">
    <location>
        <begin position="123"/>
        <end position="203"/>
    </location>
</feature>
<dbReference type="GO" id="GO:0050661">
    <property type="term" value="F:NADP binding"/>
    <property type="evidence" value="ECO:0007669"/>
    <property type="project" value="InterPro"/>
</dbReference>
<comment type="subunit">
    <text evidence="8">Homodimer.</text>
</comment>
<dbReference type="InterPro" id="IPR011342">
    <property type="entry name" value="Shikimate_DH"/>
</dbReference>
<evidence type="ECO:0000259" key="10">
    <source>
        <dbReference type="Pfam" id="PF08501"/>
    </source>
</evidence>
<sequence length="282" mass="29252">MDLYCVMGNPVEHSRSPRIHARFAELCGQQIEYGRRLVPVGAFAEGIAAFRREAAERGDTARGCNITVPFKLDAAALAQHTSERATLAQAVNTLRFADDGSIHADNTDGIGLVNDIVHNAAVPLAGKALLLIGAGGAAAGVLGPLLDAGASRVVVANRTVGKAVELVRRHAAIALRHGASLEAWALDEVPGSFDVVVNATASSLAGDAVPVNASVLREGGLAVDMMYGPAAAGFMAWAEAHGATARDGLGMLVEQAAEAFEIWRGVRPPSAQVLAEVRAELK</sequence>
<feature type="binding site" evidence="8">
    <location>
        <position position="92"/>
    </location>
    <ligand>
        <name>shikimate</name>
        <dbReference type="ChEBI" id="CHEBI:36208"/>
    </ligand>
</feature>
<dbReference type="InterPro" id="IPR013708">
    <property type="entry name" value="Shikimate_DH-bd_N"/>
</dbReference>
<evidence type="ECO:0000259" key="9">
    <source>
        <dbReference type="Pfam" id="PF01488"/>
    </source>
</evidence>
<dbReference type="GO" id="GO:0005829">
    <property type="term" value="C:cytosol"/>
    <property type="evidence" value="ECO:0007669"/>
    <property type="project" value="TreeGrafter"/>
</dbReference>
<comment type="catalytic activity">
    <reaction evidence="7 8">
        <text>shikimate + NADP(+) = 3-dehydroshikimate + NADPH + H(+)</text>
        <dbReference type="Rhea" id="RHEA:17737"/>
        <dbReference type="ChEBI" id="CHEBI:15378"/>
        <dbReference type="ChEBI" id="CHEBI:16630"/>
        <dbReference type="ChEBI" id="CHEBI:36208"/>
        <dbReference type="ChEBI" id="CHEBI:57783"/>
        <dbReference type="ChEBI" id="CHEBI:58349"/>
        <dbReference type="EC" id="1.1.1.25"/>
    </reaction>
</comment>
<evidence type="ECO:0000256" key="3">
    <source>
        <dbReference type="ARBA" id="ARBA00022605"/>
    </source>
</evidence>
<feature type="binding site" evidence="8">
    <location>
        <begin position="14"/>
        <end position="16"/>
    </location>
    <ligand>
        <name>shikimate</name>
        <dbReference type="ChEBI" id="CHEBI:36208"/>
    </ligand>
</feature>
<dbReference type="Gene3D" id="3.40.50.720">
    <property type="entry name" value="NAD(P)-binding Rossmann-like Domain"/>
    <property type="match status" value="1"/>
</dbReference>
<dbReference type="EMBL" id="LR743507">
    <property type="protein sequence ID" value="CAA2101917.1"/>
    <property type="molecule type" value="Genomic_DNA"/>
</dbReference>
<name>A0A679IXM5_VARPD</name>